<feature type="compositionally biased region" description="Polar residues" evidence="1">
    <location>
        <begin position="798"/>
        <end position="809"/>
    </location>
</feature>
<feature type="compositionally biased region" description="Basic and acidic residues" evidence="1">
    <location>
        <begin position="917"/>
        <end position="929"/>
    </location>
</feature>
<feature type="compositionally biased region" description="Polar residues" evidence="1">
    <location>
        <begin position="864"/>
        <end position="875"/>
    </location>
</feature>
<feature type="compositionally biased region" description="Basic and acidic residues" evidence="1">
    <location>
        <begin position="834"/>
        <end position="849"/>
    </location>
</feature>
<evidence type="ECO:0000256" key="3">
    <source>
        <dbReference type="SAM" id="SignalP"/>
    </source>
</evidence>
<feature type="region of interest" description="Disordered" evidence="1">
    <location>
        <begin position="652"/>
        <end position="960"/>
    </location>
</feature>
<feature type="compositionally biased region" description="Polar residues" evidence="1">
    <location>
        <begin position="931"/>
        <end position="944"/>
    </location>
</feature>
<feature type="region of interest" description="Disordered" evidence="1">
    <location>
        <begin position="107"/>
        <end position="163"/>
    </location>
</feature>
<feature type="compositionally biased region" description="Polar residues" evidence="1">
    <location>
        <begin position="107"/>
        <end position="118"/>
    </location>
</feature>
<name>A0A409Y5J5_9AGAR</name>
<dbReference type="Proteomes" id="UP000284706">
    <property type="component" value="Unassembled WGS sequence"/>
</dbReference>
<keyword evidence="2" id="KW-0472">Membrane</keyword>
<evidence type="ECO:0000256" key="1">
    <source>
        <dbReference type="SAM" id="MobiDB-lite"/>
    </source>
</evidence>
<feature type="compositionally biased region" description="Low complexity" evidence="1">
    <location>
        <begin position="726"/>
        <end position="735"/>
    </location>
</feature>
<feature type="compositionally biased region" description="Low complexity" evidence="1">
    <location>
        <begin position="894"/>
        <end position="905"/>
    </location>
</feature>
<dbReference type="AlphaFoldDB" id="A0A409Y5J5"/>
<protein>
    <recommendedName>
        <fullName evidence="6">CSC1/OSCA1-like 7TM region domain-containing protein</fullName>
    </recommendedName>
</protein>
<feature type="compositionally biased region" description="Polar residues" evidence="1">
    <location>
        <begin position="755"/>
        <end position="769"/>
    </location>
</feature>
<gene>
    <name evidence="4" type="ORF">CVT26_013497</name>
</gene>
<feature type="transmembrane region" description="Helical" evidence="2">
    <location>
        <begin position="327"/>
        <end position="348"/>
    </location>
</feature>
<keyword evidence="3" id="KW-0732">Signal</keyword>
<evidence type="ECO:0000313" key="4">
    <source>
        <dbReference type="EMBL" id="PPQ98302.1"/>
    </source>
</evidence>
<dbReference type="EMBL" id="NHYE01001123">
    <property type="protein sequence ID" value="PPQ98302.1"/>
    <property type="molecule type" value="Genomic_DNA"/>
</dbReference>
<feature type="chain" id="PRO_5019263743" description="CSC1/OSCA1-like 7TM region domain-containing protein" evidence="3">
    <location>
        <begin position="24"/>
        <end position="1000"/>
    </location>
</feature>
<feature type="compositionally biased region" description="Basic and acidic residues" evidence="1">
    <location>
        <begin position="652"/>
        <end position="662"/>
    </location>
</feature>
<evidence type="ECO:0000256" key="2">
    <source>
        <dbReference type="SAM" id="Phobius"/>
    </source>
</evidence>
<feature type="signal peptide" evidence="3">
    <location>
        <begin position="1"/>
        <end position="23"/>
    </location>
</feature>
<accession>A0A409Y5J5</accession>
<comment type="caution">
    <text evidence="4">The sequence shown here is derived from an EMBL/GenBank/DDBJ whole genome shotgun (WGS) entry which is preliminary data.</text>
</comment>
<feature type="region of interest" description="Disordered" evidence="1">
    <location>
        <begin position="617"/>
        <end position="637"/>
    </location>
</feature>
<keyword evidence="2" id="KW-1133">Transmembrane helix</keyword>
<feature type="compositionally biased region" description="Polar residues" evidence="1">
    <location>
        <begin position="131"/>
        <end position="141"/>
    </location>
</feature>
<feature type="compositionally biased region" description="Basic residues" evidence="1">
    <location>
        <begin position="991"/>
        <end position="1000"/>
    </location>
</feature>
<proteinExistence type="predicted"/>
<feature type="transmembrane region" description="Helical" evidence="2">
    <location>
        <begin position="421"/>
        <end position="447"/>
    </location>
</feature>
<keyword evidence="5" id="KW-1185">Reference proteome</keyword>
<feature type="compositionally biased region" description="Basic and acidic residues" evidence="1">
    <location>
        <begin position="771"/>
        <end position="797"/>
    </location>
</feature>
<reference evidence="4 5" key="1">
    <citation type="journal article" date="2018" name="Evol. Lett.">
        <title>Horizontal gene cluster transfer increased hallucinogenic mushroom diversity.</title>
        <authorList>
            <person name="Reynolds H.T."/>
            <person name="Vijayakumar V."/>
            <person name="Gluck-Thaler E."/>
            <person name="Korotkin H.B."/>
            <person name="Matheny P.B."/>
            <person name="Slot J.C."/>
        </authorList>
    </citation>
    <scope>NUCLEOTIDE SEQUENCE [LARGE SCALE GENOMIC DNA]</scope>
    <source>
        <strain evidence="4 5">SRW20</strain>
    </source>
</reference>
<feature type="transmembrane region" description="Helical" evidence="2">
    <location>
        <begin position="171"/>
        <end position="193"/>
    </location>
</feature>
<organism evidence="4 5">
    <name type="scientific">Gymnopilus dilepis</name>
    <dbReference type="NCBI Taxonomy" id="231916"/>
    <lineage>
        <taxon>Eukaryota</taxon>
        <taxon>Fungi</taxon>
        <taxon>Dikarya</taxon>
        <taxon>Basidiomycota</taxon>
        <taxon>Agaricomycotina</taxon>
        <taxon>Agaricomycetes</taxon>
        <taxon>Agaricomycetidae</taxon>
        <taxon>Agaricales</taxon>
        <taxon>Agaricineae</taxon>
        <taxon>Hymenogastraceae</taxon>
        <taxon>Gymnopilus</taxon>
    </lineage>
</organism>
<feature type="region of interest" description="Disordered" evidence="1">
    <location>
        <begin position="973"/>
        <end position="1000"/>
    </location>
</feature>
<sequence length="1000" mass="110868">MLLWSDIASLVVQACVILSPISAILSSGNGTRHSGLLYQKDFAHGMNEILPQFTSFALLATGAFSLMVDSTIEPSAAQQVVDYIKLDYNPPSGPSILKASVTNTANTASSLQATTSRQHPWRPSQHPRPTPNHSRQPQRQDPYQPVNGSGPPPPPPPATKTTPWKGHRTPWIFIIALALFLSLSLVASLVYIFRRGKYRSQHPTAIIADSPPTIKADPLEPRASNSGIVTASRHPFAVPLSRTSIQVITTYTFAAYNSSQVAYEAYPTLASRLVLRIKDHPDKITSKYSLWAPIESSPVILLNDTRPYHHPVPELVGGVIMATLHGLLMHLWPVILAGGVFLIFDYFFSLEDEKAKGEDSGQKGYSYSIPPVVEIGGGCPDEPWEPRSSRDWATYALARLIPVDILAQVMDHWRRIKAAFFSPLTVVLMLLTIGLIFSVLLCLPSIILSELKSLPLTICYTLAYMFEQLGEAITFYEDYYQYSPLANPNWRANRRVFSQTLPLRMYLAPNQCERRSLSEFRSRDPPPSYSHWTMKLPEALQEIAEPEEELSETPLWPTTVSELPTAKYNAFVDSLVPDKDSRGLETSIHRRWWMDSERYPELEPYRERLVYLLKTLAESPSPPPFDPSKFAKACKPRRRNRQPLAIVTDVKIDTEPDVDEKTPTQTTYGAVSNEGEVEQLEENSTPDRPSEHQKNSSDPTEGPQYEGIGLQSPKATTLGEPAICPDLSNDLLSDSSKPERNSSIIHDNPQDQIEDTSLPSHNLTPTPIASDTHDELYSSSASRERGGTSSEAPHDEINTTLSPISTDAPTPNKDVACLEPPTEKLPRASRKRRLDPPGHDERSHDRDESQDTTLPLIVVAKPLTFSSSFPQSTTGPTGGSRKRGRHSADLEEASYLSEDSFSESSTAQVKAISSVESDFHSDGQGRPEAGRNSNSSIAHTTSTDPGIESHETEDDLDSDLLLKQELDMLLSEIDVPLKSPPPAEENLLRPPNKRARRSRA</sequence>
<keyword evidence="2" id="KW-0812">Transmembrane</keyword>
<evidence type="ECO:0000313" key="5">
    <source>
        <dbReference type="Proteomes" id="UP000284706"/>
    </source>
</evidence>
<dbReference type="InParanoid" id="A0A409Y5J5"/>
<evidence type="ECO:0008006" key="6">
    <source>
        <dbReference type="Google" id="ProtNLM"/>
    </source>
</evidence>